<feature type="domain" description="SSD" evidence="18">
    <location>
        <begin position="592"/>
        <end position="757"/>
    </location>
</feature>
<feature type="compositionally biased region" description="Polar residues" evidence="15">
    <location>
        <begin position="1302"/>
        <end position="1322"/>
    </location>
</feature>
<feature type="transmembrane region" description="Helical" evidence="16">
    <location>
        <begin position="1204"/>
        <end position="1226"/>
    </location>
</feature>
<feature type="transmembrane region" description="Helical" evidence="16">
    <location>
        <begin position="1102"/>
        <end position="1122"/>
    </location>
</feature>
<feature type="transmembrane region" description="Helical" evidence="16">
    <location>
        <begin position="732"/>
        <end position="757"/>
    </location>
</feature>
<feature type="compositionally biased region" description="Low complexity" evidence="15">
    <location>
        <begin position="1284"/>
        <end position="1300"/>
    </location>
</feature>
<feature type="transmembrane region" description="Helical" evidence="16">
    <location>
        <begin position="266"/>
        <end position="289"/>
    </location>
</feature>
<keyword evidence="10" id="KW-1015">Disulfide bond</keyword>
<evidence type="ECO:0000256" key="12">
    <source>
        <dbReference type="ARBA" id="ARBA00023180"/>
    </source>
</evidence>
<dbReference type="CTD" id="33072"/>
<keyword evidence="3" id="KW-0813">Transport</keyword>
<dbReference type="FunFam" id="1.20.1640.10:FF:000008">
    <property type="entry name" value="NPC intracellular cholesterol transporter 1"/>
    <property type="match status" value="1"/>
</dbReference>
<evidence type="ECO:0000256" key="11">
    <source>
        <dbReference type="ARBA" id="ARBA00023166"/>
    </source>
</evidence>
<dbReference type="InterPro" id="IPR053956">
    <property type="entry name" value="NPC1_MLD"/>
</dbReference>
<feature type="transmembrane region" description="Helical" evidence="16">
    <location>
        <begin position="325"/>
        <end position="343"/>
    </location>
</feature>
<dbReference type="Pfam" id="PF16414">
    <property type="entry name" value="NPC1_N"/>
    <property type="match status" value="1"/>
</dbReference>
<evidence type="ECO:0000256" key="9">
    <source>
        <dbReference type="ARBA" id="ARBA00023136"/>
    </source>
</evidence>
<keyword evidence="4" id="KW-0153">Cholesterol metabolism</keyword>
<evidence type="ECO:0000256" key="3">
    <source>
        <dbReference type="ARBA" id="ARBA00022448"/>
    </source>
</evidence>
<keyword evidence="6 17" id="KW-0732">Signal</keyword>
<keyword evidence="13" id="KW-0753">Steroid metabolism</keyword>
<evidence type="ECO:0000256" key="17">
    <source>
        <dbReference type="SAM" id="SignalP"/>
    </source>
</evidence>
<accession>B3N0K3</accession>
<dbReference type="OrthoDB" id="6510177at2759"/>
<dbReference type="GO" id="GO:0008203">
    <property type="term" value="P:cholesterol metabolic process"/>
    <property type="evidence" value="ECO:0007669"/>
    <property type="project" value="UniProtKB-KW"/>
</dbReference>
<comment type="subcellular location">
    <subcellularLocation>
        <location evidence="1">Endomembrane system</location>
        <topology evidence="1">Multi-pass membrane protein</topology>
    </subcellularLocation>
</comment>
<evidence type="ECO:0000256" key="1">
    <source>
        <dbReference type="ARBA" id="ARBA00004127"/>
    </source>
</evidence>
<dbReference type="InterPro" id="IPR053958">
    <property type="entry name" value="HMGCR/SNAP/NPC1-like_SSD"/>
</dbReference>
<sequence>MKVLILVAFGMVVGQVLGQEQLGCIWYGQSHMIGSHWQNLADTDPARPLNSATAEAIFARRCPLLYKEYKGESGQDELELCCDADQIDTMESGLSQADGVFSRCPTCTRNMAQTVCAMTCAKNHTLFLTAYTAKSPAEKDYVASIDYRISDETVAGIYNSCIGIQHTQTGRPAMDLGCGAYNAKTCNYRRWYSFMGDASGDYVPFQINYIWSEDAEEGAEEEYLELFPLKCDESYEGSYACACIDCDASCPLTDAPTGPDELWKIAGLYGVTFIVGLLIACLCSFLIFWGARGGSSPPNCCMPTLFGEFFYVGFRHWGTFCARHPVLVLALCSWAIGGLSYGIRYMSITTDPVELWASEKSQTRIEKDYFDQHFGPFYRTNQLFIKAINQTYFTHEAPSGLLSFGPAFEYSFLKEVFELQESIMRLGMAEGEGLDKICYAPVLMAGQEPDIDHCAIQSVYGYFQHDMDKFENSYVDSNNFTINYLNQLEDCLRVPMMEDCFGTYGGPVEPGIAVGGMPKVAVGEDPDYMLATGLVITFLGKNQNDASKLEPNEKWEKLFVDFMRDYKSERLDIAYSAERSIQDAIVELSEGEVGTVVISYLVMFAYVAVALGHIRSCLGFLRESRIMLAIGGIVIVMASVTCSLGFWGYLDVTTTMLAIEVIPFLVLAVGVDNIFIMVHTYHRLDHSQFPSTHEAIGEAIGQIGPSILQTAGSEMACFAIGCIADMPAVKTFAMYAAIAILLNFLLQITAFVALMAIDERRYQAGRLDMLCCVRGGKSGKETATQRSQEAGMLESLFRNFYSPFLLAKPVKVIVLLIFTVVTCLSLMVVPSIEKGLDQEMSMPKNSHVVKYFRYMVDLLAMGAPVYWVLKPGLNYSEPLQQNLICGGVECNNNSLSVQLYTQSRYPEITSLARPAASWLDDYIDWLAISDCCKYNVTTLGFCSSNSKSDDCLPCERTFTENGLRPDAETFSKYIPFFLFDLPDAECAKAGRASYADAVIYTIDEEGMSTVGDSYFMQYSVTSTTSEEFYSQLREVRRIAGEINGMFEENGVDAEIFAYCVFYIYYEQYLTIWEDTMFSLGMSLLAIFLVTLLVTGLDITSTLIVLFMVLCILINMGGMMWAWSINLNAISLVNLVVCTGIGVEFVAHIVRSFKRAEGSAQERARYSLNVTGSSVLSGITLTKFAGIVVLGFSNSQIFQVFYFRMYLGIVLIGAAHGLILLPVLLSLMGPLDSLNRTSEDPRTSQASRTVGNLRDPEALRASRSSRALEAPEETRSLEAPEAFRAARTSQASRASQASRTSRNSENSEAPRASMTSQASRTSATEPPTVTPPTV</sequence>
<feature type="transmembrane region" description="Helical" evidence="16">
    <location>
        <begin position="1128"/>
        <end position="1149"/>
    </location>
</feature>
<protein>
    <recommendedName>
        <fullName evidence="18">SSD domain-containing protein</fullName>
    </recommendedName>
</protein>
<dbReference type="eggNOG" id="KOG1933">
    <property type="taxonomic scope" value="Eukaryota"/>
</dbReference>
<feature type="transmembrane region" description="Helical" evidence="16">
    <location>
        <begin position="656"/>
        <end position="678"/>
    </location>
</feature>
<evidence type="ECO:0000256" key="4">
    <source>
        <dbReference type="ARBA" id="ARBA00022548"/>
    </source>
</evidence>
<dbReference type="GO" id="GO:0007422">
    <property type="term" value="P:peripheral nervous system development"/>
    <property type="evidence" value="ECO:0007669"/>
    <property type="project" value="EnsemblMetazoa"/>
</dbReference>
<keyword evidence="20" id="KW-1185">Reference proteome</keyword>
<keyword evidence="11" id="KW-1207">Sterol metabolism</keyword>
<dbReference type="Pfam" id="PF12349">
    <property type="entry name" value="Sterol-sensing"/>
    <property type="match status" value="1"/>
</dbReference>
<proteinExistence type="inferred from homology"/>
<dbReference type="GeneID" id="6504377"/>
<evidence type="ECO:0000256" key="8">
    <source>
        <dbReference type="ARBA" id="ARBA00023098"/>
    </source>
</evidence>
<evidence type="ECO:0000256" key="5">
    <source>
        <dbReference type="ARBA" id="ARBA00022692"/>
    </source>
</evidence>
<dbReference type="Gene3D" id="1.20.1640.10">
    <property type="entry name" value="Multidrug efflux transporter AcrB transmembrane domain"/>
    <property type="match status" value="2"/>
</dbReference>
<dbReference type="GO" id="GO:0007417">
    <property type="term" value="P:central nervous system development"/>
    <property type="evidence" value="ECO:0007669"/>
    <property type="project" value="EnsemblMetazoa"/>
</dbReference>
<dbReference type="PANTHER" id="PTHR45727:SF6">
    <property type="entry name" value="NPC INTRACELLULAR CHOLESTEROL TRANSPORTER 1 HOMOLOG 1B"/>
    <property type="match status" value="1"/>
</dbReference>
<dbReference type="GO" id="GO:0007391">
    <property type="term" value="P:dorsal closure"/>
    <property type="evidence" value="ECO:0007669"/>
    <property type="project" value="EnsemblMetazoa"/>
</dbReference>
<dbReference type="GO" id="GO:0005886">
    <property type="term" value="C:plasma membrane"/>
    <property type="evidence" value="ECO:0007669"/>
    <property type="project" value="TreeGrafter"/>
</dbReference>
<evidence type="ECO:0000256" key="13">
    <source>
        <dbReference type="ARBA" id="ARBA00023221"/>
    </source>
</evidence>
<evidence type="ECO:0000256" key="10">
    <source>
        <dbReference type="ARBA" id="ARBA00023157"/>
    </source>
</evidence>
<feature type="transmembrane region" description="Helical" evidence="16">
    <location>
        <begin position="593"/>
        <end position="614"/>
    </location>
</feature>
<dbReference type="Pfam" id="PF22314">
    <property type="entry name" value="NPC1_MLD"/>
    <property type="match status" value="1"/>
</dbReference>
<organism evidence="19 20">
    <name type="scientific">Drosophila ananassae</name>
    <name type="common">Fruit fly</name>
    <dbReference type="NCBI Taxonomy" id="7217"/>
    <lineage>
        <taxon>Eukaryota</taxon>
        <taxon>Metazoa</taxon>
        <taxon>Ecdysozoa</taxon>
        <taxon>Arthropoda</taxon>
        <taxon>Hexapoda</taxon>
        <taxon>Insecta</taxon>
        <taxon>Pterygota</taxon>
        <taxon>Neoptera</taxon>
        <taxon>Endopterygota</taxon>
        <taxon>Diptera</taxon>
        <taxon>Brachycera</taxon>
        <taxon>Muscomorpha</taxon>
        <taxon>Ephydroidea</taxon>
        <taxon>Drosophilidae</taxon>
        <taxon>Drosophila</taxon>
        <taxon>Sophophora</taxon>
    </lineage>
</organism>
<dbReference type="InParanoid" id="B3N0K3"/>
<keyword evidence="8" id="KW-0443">Lipid metabolism</keyword>
<dbReference type="GO" id="GO:0030301">
    <property type="term" value="P:cholesterol transport"/>
    <property type="evidence" value="ECO:0007669"/>
    <property type="project" value="UniProtKB-ARBA"/>
</dbReference>
<dbReference type="STRING" id="7217.B3N0K3"/>
<reference evidence="19 20" key="1">
    <citation type="journal article" date="2007" name="Nature">
        <title>Evolution of genes and genomes on the Drosophila phylogeny.</title>
        <authorList>
            <consortium name="Drosophila 12 Genomes Consortium"/>
            <person name="Clark A.G."/>
            <person name="Eisen M.B."/>
            <person name="Smith D.R."/>
            <person name="Bergman C.M."/>
            <person name="Oliver B."/>
            <person name="Markow T.A."/>
            <person name="Kaufman T.C."/>
            <person name="Kellis M."/>
            <person name="Gelbart W."/>
            <person name="Iyer V.N."/>
            <person name="Pollard D.A."/>
            <person name="Sackton T.B."/>
            <person name="Larracuente A.M."/>
            <person name="Singh N.D."/>
            <person name="Abad J.P."/>
            <person name="Abt D.N."/>
            <person name="Adryan B."/>
            <person name="Aguade M."/>
            <person name="Akashi H."/>
            <person name="Anderson W.W."/>
            <person name="Aquadro C.F."/>
            <person name="Ardell D.H."/>
            <person name="Arguello R."/>
            <person name="Artieri C.G."/>
            <person name="Barbash D.A."/>
            <person name="Barker D."/>
            <person name="Barsanti P."/>
            <person name="Batterham P."/>
            <person name="Batzoglou S."/>
            <person name="Begun D."/>
            <person name="Bhutkar A."/>
            <person name="Blanco E."/>
            <person name="Bosak S.A."/>
            <person name="Bradley R.K."/>
            <person name="Brand A.D."/>
            <person name="Brent M.R."/>
            <person name="Brooks A.N."/>
            <person name="Brown R.H."/>
            <person name="Butlin R.K."/>
            <person name="Caggese C."/>
            <person name="Calvi B.R."/>
            <person name="Bernardo de Carvalho A."/>
            <person name="Caspi A."/>
            <person name="Castrezana S."/>
            <person name="Celniker S.E."/>
            <person name="Chang J.L."/>
            <person name="Chapple C."/>
            <person name="Chatterji S."/>
            <person name="Chinwalla A."/>
            <person name="Civetta A."/>
            <person name="Clifton S.W."/>
            <person name="Comeron J.M."/>
            <person name="Costello J.C."/>
            <person name="Coyne J.A."/>
            <person name="Daub J."/>
            <person name="David R.G."/>
            <person name="Delcher A.L."/>
            <person name="Delehaunty K."/>
            <person name="Do C.B."/>
            <person name="Ebling H."/>
            <person name="Edwards K."/>
            <person name="Eickbush T."/>
            <person name="Evans J.D."/>
            <person name="Filipski A."/>
            <person name="Findeiss S."/>
            <person name="Freyhult E."/>
            <person name="Fulton L."/>
            <person name="Fulton R."/>
            <person name="Garcia A.C."/>
            <person name="Gardiner A."/>
            <person name="Garfield D.A."/>
            <person name="Garvin B.E."/>
            <person name="Gibson G."/>
            <person name="Gilbert D."/>
            <person name="Gnerre S."/>
            <person name="Godfrey J."/>
            <person name="Good R."/>
            <person name="Gotea V."/>
            <person name="Gravely B."/>
            <person name="Greenberg A.J."/>
            <person name="Griffiths-Jones S."/>
            <person name="Gross S."/>
            <person name="Guigo R."/>
            <person name="Gustafson E.A."/>
            <person name="Haerty W."/>
            <person name="Hahn M.W."/>
            <person name="Halligan D.L."/>
            <person name="Halpern A.L."/>
            <person name="Halter G.M."/>
            <person name="Han M.V."/>
            <person name="Heger A."/>
            <person name="Hillier L."/>
            <person name="Hinrichs A.S."/>
            <person name="Holmes I."/>
            <person name="Hoskins R.A."/>
            <person name="Hubisz M.J."/>
            <person name="Hultmark D."/>
            <person name="Huntley M.A."/>
            <person name="Jaffe D.B."/>
            <person name="Jagadeeshan S."/>
            <person name="Jeck W.R."/>
            <person name="Johnson J."/>
            <person name="Jones C.D."/>
            <person name="Jordan W.C."/>
            <person name="Karpen G.H."/>
            <person name="Kataoka E."/>
            <person name="Keightley P.D."/>
            <person name="Kheradpour P."/>
            <person name="Kirkness E.F."/>
            <person name="Koerich L.B."/>
            <person name="Kristiansen K."/>
            <person name="Kudrna D."/>
            <person name="Kulathinal R.J."/>
            <person name="Kumar S."/>
            <person name="Kwok R."/>
            <person name="Lander E."/>
            <person name="Langley C.H."/>
            <person name="Lapoint R."/>
            <person name="Lazzaro B.P."/>
            <person name="Lee S.J."/>
            <person name="Levesque L."/>
            <person name="Li R."/>
            <person name="Lin C.F."/>
            <person name="Lin M.F."/>
            <person name="Lindblad-Toh K."/>
            <person name="Llopart A."/>
            <person name="Long M."/>
            <person name="Low L."/>
            <person name="Lozovsky E."/>
            <person name="Lu J."/>
            <person name="Luo M."/>
            <person name="Machado C.A."/>
            <person name="Makalowski W."/>
            <person name="Marzo M."/>
            <person name="Matsuda M."/>
            <person name="Matzkin L."/>
            <person name="McAllister B."/>
            <person name="McBride C.S."/>
            <person name="McKernan B."/>
            <person name="McKernan K."/>
            <person name="Mendez-Lago M."/>
            <person name="Minx P."/>
            <person name="Mollenhauer M.U."/>
            <person name="Montooth K."/>
            <person name="Mount S.M."/>
            <person name="Mu X."/>
            <person name="Myers E."/>
            <person name="Negre B."/>
            <person name="Newfeld S."/>
            <person name="Nielsen R."/>
            <person name="Noor M.A."/>
            <person name="O'Grady P."/>
            <person name="Pachter L."/>
            <person name="Papaceit M."/>
            <person name="Parisi M.J."/>
            <person name="Parisi M."/>
            <person name="Parts L."/>
            <person name="Pedersen J.S."/>
            <person name="Pesole G."/>
            <person name="Phillippy A.M."/>
            <person name="Ponting C.P."/>
            <person name="Pop M."/>
            <person name="Porcelli D."/>
            <person name="Powell J.R."/>
            <person name="Prohaska S."/>
            <person name="Pruitt K."/>
            <person name="Puig M."/>
            <person name="Quesneville H."/>
            <person name="Ram K.R."/>
            <person name="Rand D."/>
            <person name="Rasmussen M.D."/>
            <person name="Reed L.K."/>
            <person name="Reenan R."/>
            <person name="Reily A."/>
            <person name="Remington K.A."/>
            <person name="Rieger T.T."/>
            <person name="Ritchie M.G."/>
            <person name="Robin C."/>
            <person name="Rogers Y.H."/>
            <person name="Rohde C."/>
            <person name="Rozas J."/>
            <person name="Rubenfield M.J."/>
            <person name="Ruiz A."/>
            <person name="Russo S."/>
            <person name="Salzberg S.L."/>
            <person name="Sanchez-Gracia A."/>
            <person name="Saranga D.J."/>
            <person name="Sato H."/>
            <person name="Schaeffer S.W."/>
            <person name="Schatz M.C."/>
            <person name="Schlenke T."/>
            <person name="Schwartz R."/>
            <person name="Segarra C."/>
            <person name="Singh R.S."/>
            <person name="Sirot L."/>
            <person name="Sirota M."/>
            <person name="Sisneros N.B."/>
            <person name="Smith C.D."/>
            <person name="Smith T.F."/>
            <person name="Spieth J."/>
            <person name="Stage D.E."/>
            <person name="Stark A."/>
            <person name="Stephan W."/>
            <person name="Strausberg R.L."/>
            <person name="Strempel S."/>
            <person name="Sturgill D."/>
            <person name="Sutton G."/>
            <person name="Sutton G.G."/>
            <person name="Tao W."/>
            <person name="Teichmann S."/>
            <person name="Tobari Y.N."/>
            <person name="Tomimura Y."/>
            <person name="Tsolas J.M."/>
            <person name="Valente V.L."/>
            <person name="Venter E."/>
            <person name="Venter J.C."/>
            <person name="Vicario S."/>
            <person name="Vieira F.G."/>
            <person name="Vilella A.J."/>
            <person name="Villasante A."/>
            <person name="Walenz B."/>
            <person name="Wang J."/>
            <person name="Wasserman M."/>
            <person name="Watts T."/>
            <person name="Wilson D."/>
            <person name="Wilson R.K."/>
            <person name="Wing R.A."/>
            <person name="Wolfner M.F."/>
            <person name="Wong A."/>
            <person name="Wong G.K."/>
            <person name="Wu C.I."/>
            <person name="Wu G."/>
            <person name="Yamamoto D."/>
            <person name="Yang H.P."/>
            <person name="Yang S.P."/>
            <person name="Yorke J.A."/>
            <person name="Yoshida K."/>
            <person name="Zdobnov E."/>
            <person name="Zhang P."/>
            <person name="Zhang Y."/>
            <person name="Zimin A.V."/>
            <person name="Baldwin J."/>
            <person name="Abdouelleil A."/>
            <person name="Abdulkadir J."/>
            <person name="Abebe A."/>
            <person name="Abera B."/>
            <person name="Abreu J."/>
            <person name="Acer S.C."/>
            <person name="Aftuck L."/>
            <person name="Alexander A."/>
            <person name="An P."/>
            <person name="Anderson E."/>
            <person name="Anderson S."/>
            <person name="Arachi H."/>
            <person name="Azer M."/>
            <person name="Bachantsang P."/>
            <person name="Barry A."/>
            <person name="Bayul T."/>
            <person name="Berlin A."/>
            <person name="Bessette D."/>
            <person name="Bloom T."/>
            <person name="Blye J."/>
            <person name="Boguslavskiy L."/>
            <person name="Bonnet C."/>
            <person name="Boukhgalter B."/>
            <person name="Bourzgui I."/>
            <person name="Brown A."/>
            <person name="Cahill P."/>
            <person name="Channer S."/>
            <person name="Cheshatsang Y."/>
            <person name="Chuda L."/>
            <person name="Citroen M."/>
            <person name="Collymore A."/>
            <person name="Cooke P."/>
            <person name="Costello M."/>
            <person name="D'Aco K."/>
            <person name="Daza R."/>
            <person name="De Haan G."/>
            <person name="DeGray S."/>
            <person name="DeMaso C."/>
            <person name="Dhargay N."/>
            <person name="Dooley K."/>
            <person name="Dooley E."/>
            <person name="Doricent M."/>
            <person name="Dorje P."/>
            <person name="Dorjee K."/>
            <person name="Dupes A."/>
            <person name="Elong R."/>
            <person name="Falk J."/>
            <person name="Farina A."/>
            <person name="Faro S."/>
            <person name="Ferguson D."/>
            <person name="Fisher S."/>
            <person name="Foley C.D."/>
            <person name="Franke A."/>
            <person name="Friedrich D."/>
            <person name="Gadbois L."/>
            <person name="Gearin G."/>
            <person name="Gearin C.R."/>
            <person name="Giannoukos G."/>
            <person name="Goode T."/>
            <person name="Graham J."/>
            <person name="Grandbois E."/>
            <person name="Grewal S."/>
            <person name="Gyaltsen K."/>
            <person name="Hafez N."/>
            <person name="Hagos B."/>
            <person name="Hall J."/>
            <person name="Henson C."/>
            <person name="Hollinger A."/>
            <person name="Honan T."/>
            <person name="Huard M.D."/>
            <person name="Hughes L."/>
            <person name="Hurhula B."/>
            <person name="Husby M.E."/>
            <person name="Kamat A."/>
            <person name="Kanga B."/>
            <person name="Kashin S."/>
            <person name="Khazanovich D."/>
            <person name="Kisner P."/>
            <person name="Lance K."/>
            <person name="Lara M."/>
            <person name="Lee W."/>
            <person name="Lennon N."/>
            <person name="Letendre F."/>
            <person name="LeVine R."/>
            <person name="Lipovsky A."/>
            <person name="Liu X."/>
            <person name="Liu J."/>
            <person name="Liu S."/>
            <person name="Lokyitsang T."/>
            <person name="Lokyitsang Y."/>
            <person name="Lubonja R."/>
            <person name="Lui A."/>
            <person name="MacDonald P."/>
            <person name="Magnisalis V."/>
            <person name="Maru K."/>
            <person name="Matthews C."/>
            <person name="McCusker W."/>
            <person name="McDonough S."/>
            <person name="Mehta T."/>
            <person name="Meldrim J."/>
            <person name="Meneus L."/>
            <person name="Mihai O."/>
            <person name="Mihalev A."/>
            <person name="Mihova T."/>
            <person name="Mittelman R."/>
            <person name="Mlenga V."/>
            <person name="Montmayeur A."/>
            <person name="Mulrain L."/>
            <person name="Navidi A."/>
            <person name="Naylor J."/>
            <person name="Negash T."/>
            <person name="Nguyen T."/>
            <person name="Nguyen N."/>
            <person name="Nicol R."/>
            <person name="Norbu C."/>
            <person name="Norbu N."/>
            <person name="Novod N."/>
            <person name="O'Neill B."/>
            <person name="Osman S."/>
            <person name="Markiewicz E."/>
            <person name="Oyono O.L."/>
            <person name="Patti C."/>
            <person name="Phunkhang P."/>
            <person name="Pierre F."/>
            <person name="Priest M."/>
            <person name="Raghuraman S."/>
            <person name="Rege F."/>
            <person name="Reyes R."/>
            <person name="Rise C."/>
            <person name="Rogov P."/>
            <person name="Ross K."/>
            <person name="Ryan E."/>
            <person name="Settipalli S."/>
            <person name="Shea T."/>
            <person name="Sherpa N."/>
            <person name="Shi L."/>
            <person name="Shih D."/>
            <person name="Sparrow T."/>
            <person name="Spaulding J."/>
            <person name="Stalker J."/>
            <person name="Stange-Thomann N."/>
            <person name="Stavropoulos S."/>
            <person name="Stone C."/>
            <person name="Strader C."/>
            <person name="Tesfaye S."/>
            <person name="Thomson T."/>
            <person name="Thoulutsang Y."/>
            <person name="Thoulutsang D."/>
            <person name="Topham K."/>
            <person name="Topping I."/>
            <person name="Tsamla T."/>
            <person name="Vassiliev H."/>
            <person name="Vo A."/>
            <person name="Wangchuk T."/>
            <person name="Wangdi T."/>
            <person name="Weiand M."/>
            <person name="Wilkinson J."/>
            <person name="Wilson A."/>
            <person name="Yadav S."/>
            <person name="Young G."/>
            <person name="Yu Q."/>
            <person name="Zembek L."/>
            <person name="Zhong D."/>
            <person name="Zimmer A."/>
            <person name="Zwirko Z."/>
            <person name="Jaffe D.B."/>
            <person name="Alvarez P."/>
            <person name="Brockman W."/>
            <person name="Butler J."/>
            <person name="Chin C."/>
            <person name="Gnerre S."/>
            <person name="Grabherr M."/>
            <person name="Kleber M."/>
            <person name="Mauceli E."/>
            <person name="MacCallum I."/>
        </authorList>
    </citation>
    <scope>NUCLEOTIDE SEQUENCE [LARGE SCALE GENOMIC DNA]</scope>
    <source>
        <strain evidence="20">Tucson 14024-0371.13</strain>
    </source>
</reference>
<dbReference type="KEGG" id="dan:6504377"/>
<dbReference type="HOGENOM" id="CLU_002359_0_0_1"/>
<evidence type="ECO:0000313" key="19">
    <source>
        <dbReference type="EMBL" id="EDV38407.2"/>
    </source>
</evidence>
<dbReference type="GO" id="GO:0012505">
    <property type="term" value="C:endomembrane system"/>
    <property type="evidence" value="ECO:0007669"/>
    <property type="project" value="UniProtKB-SubCell"/>
</dbReference>
<dbReference type="GO" id="GO:0030299">
    <property type="term" value="P:intestinal cholesterol absorption"/>
    <property type="evidence" value="ECO:0007669"/>
    <property type="project" value="EnsemblMetazoa"/>
</dbReference>
<evidence type="ECO:0000256" key="7">
    <source>
        <dbReference type="ARBA" id="ARBA00022989"/>
    </source>
</evidence>
<dbReference type="InterPro" id="IPR000731">
    <property type="entry name" value="SSD"/>
</dbReference>
<dbReference type="InterPro" id="IPR032190">
    <property type="entry name" value="NPC1_N"/>
</dbReference>
<keyword evidence="7 16" id="KW-1133">Transmembrane helix</keyword>
<dbReference type="FunCoup" id="B3N0K3">
    <property type="interactions" value="138"/>
</dbReference>
<evidence type="ECO:0000256" key="6">
    <source>
        <dbReference type="ARBA" id="ARBA00022729"/>
    </source>
</evidence>
<feature type="transmembrane region" description="Helical" evidence="16">
    <location>
        <begin position="1076"/>
        <end position="1095"/>
    </location>
</feature>
<feature type="transmembrane region" description="Helical" evidence="16">
    <location>
        <begin position="1169"/>
        <end position="1192"/>
    </location>
</feature>
<feature type="transmembrane region" description="Helical" evidence="16">
    <location>
        <begin position="626"/>
        <end position="650"/>
    </location>
</feature>
<dbReference type="GO" id="GO:0042632">
    <property type="term" value="P:cholesterol homeostasis"/>
    <property type="evidence" value="ECO:0007669"/>
    <property type="project" value="TreeGrafter"/>
</dbReference>
<dbReference type="PANTHER" id="PTHR45727">
    <property type="entry name" value="NPC INTRACELLULAR CHOLESTEROL TRANSPORTER 1"/>
    <property type="match status" value="1"/>
</dbReference>
<dbReference type="SUPFAM" id="SSF82866">
    <property type="entry name" value="Multidrug efflux transporter AcrB transmembrane domain"/>
    <property type="match status" value="2"/>
</dbReference>
<keyword evidence="9 16" id="KW-0472">Membrane</keyword>
<evidence type="ECO:0000259" key="18">
    <source>
        <dbReference type="PROSITE" id="PS50156"/>
    </source>
</evidence>
<comment type="catalytic activity">
    <reaction evidence="14">
        <text>cholesterol(in) = cholesterol(out)</text>
        <dbReference type="Rhea" id="RHEA:39747"/>
        <dbReference type="ChEBI" id="CHEBI:16113"/>
    </reaction>
</comment>
<keyword evidence="12" id="KW-0325">Glycoprotein</keyword>
<evidence type="ECO:0000256" key="14">
    <source>
        <dbReference type="ARBA" id="ARBA00034049"/>
    </source>
</evidence>
<keyword evidence="5 16" id="KW-0812">Transmembrane</keyword>
<evidence type="ECO:0000256" key="16">
    <source>
        <dbReference type="SAM" id="Phobius"/>
    </source>
</evidence>
<dbReference type="GO" id="GO:0015485">
    <property type="term" value="F:cholesterol binding"/>
    <property type="evidence" value="ECO:0007669"/>
    <property type="project" value="TreeGrafter"/>
</dbReference>
<comment type="similarity">
    <text evidence="2">Belongs to the patched family.</text>
</comment>
<dbReference type="EMBL" id="CH902640">
    <property type="protein sequence ID" value="EDV38407.2"/>
    <property type="molecule type" value="Genomic_DNA"/>
</dbReference>
<feature type="region of interest" description="Disordered" evidence="15">
    <location>
        <begin position="1233"/>
        <end position="1333"/>
    </location>
</feature>
<dbReference type="PROSITE" id="PS50156">
    <property type="entry name" value="SSD"/>
    <property type="match status" value="1"/>
</dbReference>
<dbReference type="Proteomes" id="UP000007801">
    <property type="component" value="Unassembled WGS sequence"/>
</dbReference>
<name>B3N0K3_DROAN</name>
<feature type="transmembrane region" description="Helical" evidence="16">
    <location>
        <begin position="812"/>
        <end position="830"/>
    </location>
</feature>
<evidence type="ECO:0000256" key="2">
    <source>
        <dbReference type="ARBA" id="ARBA00005585"/>
    </source>
</evidence>
<dbReference type="FunFam" id="1.20.1640.10:FF:000010">
    <property type="entry name" value="NPC intracellular cholesterol transporter 1"/>
    <property type="match status" value="1"/>
</dbReference>
<feature type="chain" id="PRO_5006455051" description="SSD domain-containing protein" evidence="17">
    <location>
        <begin position="19"/>
        <end position="1333"/>
    </location>
</feature>
<gene>
    <name evidence="19" type="primary">Dana\GF21705</name>
    <name evidence="19" type="synonym">dana_GLEANR_5615</name>
    <name evidence="19" type="ORF">GF21705</name>
</gene>
<evidence type="ECO:0000256" key="15">
    <source>
        <dbReference type="SAM" id="MobiDB-lite"/>
    </source>
</evidence>
<evidence type="ECO:0000313" key="20">
    <source>
        <dbReference type="Proteomes" id="UP000007801"/>
    </source>
</evidence>
<feature type="signal peptide" evidence="17">
    <location>
        <begin position="1"/>
        <end position="18"/>
    </location>
</feature>